<dbReference type="InterPro" id="IPR006847">
    <property type="entry name" value="IF2_N"/>
</dbReference>
<dbReference type="CDD" id="cd04453">
    <property type="entry name" value="S1_RNase_E"/>
    <property type="match status" value="1"/>
</dbReference>
<organism evidence="8 9">
    <name type="scientific">Corynebacterium pseudokroppenstedtii</name>
    <dbReference type="NCBI Taxonomy" id="2804917"/>
    <lineage>
        <taxon>Bacteria</taxon>
        <taxon>Bacillati</taxon>
        <taxon>Actinomycetota</taxon>
        <taxon>Actinomycetes</taxon>
        <taxon>Mycobacteriales</taxon>
        <taxon>Corynebacteriaceae</taxon>
        <taxon>Corynebacterium</taxon>
    </lineage>
</organism>
<dbReference type="InterPro" id="IPR003029">
    <property type="entry name" value="S1_domain"/>
</dbReference>
<feature type="compositionally biased region" description="Acidic residues" evidence="6">
    <location>
        <begin position="888"/>
        <end position="909"/>
    </location>
</feature>
<feature type="compositionally biased region" description="Basic and acidic residues" evidence="6">
    <location>
        <begin position="363"/>
        <end position="377"/>
    </location>
</feature>
<dbReference type="GO" id="GO:0003723">
    <property type="term" value="F:RNA binding"/>
    <property type="evidence" value="ECO:0007669"/>
    <property type="project" value="UniProtKB-KW"/>
</dbReference>
<feature type="compositionally biased region" description="Basic residues" evidence="6">
    <location>
        <begin position="1019"/>
        <end position="1030"/>
    </location>
</feature>
<dbReference type="GO" id="GO:0016787">
    <property type="term" value="F:hydrolase activity"/>
    <property type="evidence" value="ECO:0007669"/>
    <property type="project" value="UniProtKB-KW"/>
</dbReference>
<dbReference type="SUPFAM" id="SSF50249">
    <property type="entry name" value="Nucleic acid-binding proteins"/>
    <property type="match status" value="1"/>
</dbReference>
<dbReference type="Gene3D" id="1.10.10.2480">
    <property type="match status" value="1"/>
</dbReference>
<name>A0AAU0PVJ1_9CORY</name>
<feature type="compositionally biased region" description="Low complexity" evidence="6">
    <location>
        <begin position="1096"/>
        <end position="1111"/>
    </location>
</feature>
<feature type="compositionally biased region" description="Acidic residues" evidence="6">
    <location>
        <begin position="872"/>
        <end position="881"/>
    </location>
</feature>
<feature type="compositionally biased region" description="Acidic residues" evidence="6">
    <location>
        <begin position="163"/>
        <end position="177"/>
    </location>
</feature>
<feature type="region of interest" description="Disordered" evidence="6">
    <location>
        <begin position="615"/>
        <end position="652"/>
    </location>
</feature>
<feature type="compositionally biased region" description="Low complexity" evidence="6">
    <location>
        <begin position="20"/>
        <end position="33"/>
    </location>
</feature>
<dbReference type="GO" id="GO:0003743">
    <property type="term" value="F:translation initiation factor activity"/>
    <property type="evidence" value="ECO:0007669"/>
    <property type="project" value="UniProtKB-KW"/>
</dbReference>
<feature type="compositionally biased region" description="Basic and acidic residues" evidence="6">
    <location>
        <begin position="1058"/>
        <end position="1082"/>
    </location>
</feature>
<dbReference type="PROSITE" id="PS50126">
    <property type="entry name" value="S1"/>
    <property type="match status" value="1"/>
</dbReference>
<evidence type="ECO:0000256" key="4">
    <source>
        <dbReference type="ARBA" id="ARBA00022842"/>
    </source>
</evidence>
<comment type="cofactor">
    <cofactor evidence="1">
        <name>Mg(2+)</name>
        <dbReference type="ChEBI" id="CHEBI:18420"/>
    </cofactor>
</comment>
<feature type="compositionally biased region" description="Basic and acidic residues" evidence="6">
    <location>
        <begin position="946"/>
        <end position="965"/>
    </location>
</feature>
<evidence type="ECO:0000313" key="9">
    <source>
        <dbReference type="Proteomes" id="UP001174314"/>
    </source>
</evidence>
<reference evidence="8 9" key="1">
    <citation type="submission" date="2023-10" db="EMBL/GenBank/DDBJ databases">
        <title>complete genome sequence of Corynebacterium pseudokroppenstedtii P15-C1.</title>
        <authorList>
            <person name="Bruggemann H."/>
            <person name="Poehlein A."/>
        </authorList>
    </citation>
    <scope>NUCLEOTIDE SEQUENCE [LARGE SCALE GENOMIC DNA]</scope>
    <source>
        <strain evidence="8 9">P15_C1</strain>
    </source>
</reference>
<feature type="compositionally biased region" description="Basic and acidic residues" evidence="6">
    <location>
        <begin position="1112"/>
        <end position="1140"/>
    </location>
</feature>
<feature type="compositionally biased region" description="Basic and acidic residues" evidence="6">
    <location>
        <begin position="390"/>
        <end position="400"/>
    </location>
</feature>
<feature type="compositionally biased region" description="Basic and acidic residues" evidence="6">
    <location>
        <begin position="181"/>
        <end position="197"/>
    </location>
</feature>
<accession>A0AAU0PVJ1</accession>
<evidence type="ECO:0000256" key="1">
    <source>
        <dbReference type="ARBA" id="ARBA00001946"/>
    </source>
</evidence>
<dbReference type="Pfam" id="PF10150">
    <property type="entry name" value="RNase_E_G"/>
    <property type="match status" value="1"/>
</dbReference>
<dbReference type="Pfam" id="PF04760">
    <property type="entry name" value="IF2_N"/>
    <property type="match status" value="1"/>
</dbReference>
<dbReference type="SMART" id="SM00316">
    <property type="entry name" value="S1"/>
    <property type="match status" value="1"/>
</dbReference>
<sequence length="1258" mass="137930">MADTSRTPRRRSAKRTTNTSSQSKSRNARASRAAHAEMVTELSALSAGTKAVISSLDERDLAAKTRVHQLAKLIGHTSKEVIALLGAVGITVRSAQSTVTREQVAEFRDRVQAADKDGSDHARDADSQNADTDKGQADKTESDKAERADVGKAEVEKATPEAETPEEDKSEAEDADAGEANVDKSEAEKTETETRDAEELETESSDTAEDQETNHISIPTPIFMAPTPVATESTESRDNSGDSSTSDGESSEDTEETSDVDNEDNDDSPSYRRRRGRRGRGKKNVDESPKSRHSKDHNEDDTSDDERGSSSKRSKKSSDRGKSGDKKDTKHDSNKHDSNKRKDKNKKGRSSGNNSSGNGDGSGEGKQESPKSDEPTKIKGSTRAAAARKRREENKRDKHQTISTAEFQARRDAVHRRMIVRDSVRSDGSGKVTQVAIMEDDQLVEHFVTSERTRTLVGNIYLGRVQNVLASMEAAFVDIGTDRNSVIYSGDIDWRHTRHTGRQRKIEKALKPGDPILVQVTKDSVGHKGPRLTSHISLAGRYLVYVPEGRAHGVSRKLPEPERKRLKKAVSGILPDEGGAIIRTAAEGVDTEDIARDVRRQQNVWDTILEKADELRTLPGSQASSGKGSGKKNSKGGKKGSKPHFDGPQTLHEEPNLLVKVVRDLFNEDFDELIVDGDRSWSMVSSYIHRIAPDLEEKLSKYERQDHDGQDAFGHWGIDKQLKQALDRVVFLPSGGTLVIEKTEAMTVIDVNTGRFTGSSGSLEETVTRNNLEAADEIVRQMRLRDIGGMIVVDFIDMVLEENQELVLRRLSEALAKDRTRHQLGEVTSLGLVQITRKRLGKGLVETFSTPCSECHGRGFIVHDDPILLSSTDDDESDDDSAALQDNVDNDLPEYSFDDDTDDHADDTSSDSTSGDSKNDRSKGGRSGGGRSKKDHAGKGGSGKQGHSEKQGDSEEATTRRRSIEEIAAAAVILADDEDPDEPSGADYLPAAQDSRSGGDDADDASAGDNGSSGDKDGRPRRRRRRKATRSSRSQHEEQVKADHTESDGAKTNQPENATKRDEETAHHPDADADKGSGDKTTRGKKQRGRRHATRRSASQAKKAASSSQSKSRNEDDSHAKDEHQTKDASRTKSRSKDSGDSSSRSRGKKSSSADTSSQHEETYEEAQRQFDRSPRRRRATRGNSRSDVPPEKENYSDGKTGKTGRGSSNASDQKQSDKSSAENRSEHADKRENDSHSGSSARKNGRRRARRRASTKK</sequence>
<keyword evidence="8" id="KW-0648">Protein biosynthesis</keyword>
<dbReference type="GO" id="GO:0005737">
    <property type="term" value="C:cytoplasm"/>
    <property type="evidence" value="ECO:0007669"/>
    <property type="project" value="TreeGrafter"/>
</dbReference>
<feature type="compositionally biased region" description="Basic and acidic residues" evidence="6">
    <location>
        <begin position="283"/>
        <end position="309"/>
    </location>
</feature>
<feature type="compositionally biased region" description="Basic and acidic residues" evidence="6">
    <location>
        <begin position="1215"/>
        <end position="1236"/>
    </location>
</feature>
<feature type="compositionally biased region" description="Basic and acidic residues" evidence="6">
    <location>
        <begin position="113"/>
        <end position="160"/>
    </location>
</feature>
<evidence type="ECO:0000313" key="8">
    <source>
        <dbReference type="EMBL" id="WPF24314.1"/>
    </source>
</evidence>
<dbReference type="GO" id="GO:0004540">
    <property type="term" value="F:RNA nuclease activity"/>
    <property type="evidence" value="ECO:0007669"/>
    <property type="project" value="InterPro"/>
</dbReference>
<evidence type="ECO:0000256" key="2">
    <source>
        <dbReference type="ARBA" id="ARBA00022723"/>
    </source>
</evidence>
<feature type="compositionally biased region" description="Basic and acidic residues" evidence="6">
    <location>
        <begin position="1158"/>
        <end position="1174"/>
    </location>
</feature>
<feature type="compositionally biased region" description="Basic and acidic residues" evidence="6">
    <location>
        <begin position="1189"/>
        <end position="1201"/>
    </location>
</feature>
<dbReference type="RefSeq" id="WP_221923629.1">
    <property type="nucleotide sequence ID" value="NZ_CP137757.1"/>
</dbReference>
<feature type="compositionally biased region" description="Acidic residues" evidence="6">
    <location>
        <begin position="975"/>
        <end position="984"/>
    </location>
</feature>
<keyword evidence="8" id="KW-0396">Initiation factor</keyword>
<dbReference type="InterPro" id="IPR012340">
    <property type="entry name" value="NA-bd_OB-fold"/>
</dbReference>
<dbReference type="AlphaFoldDB" id="A0AAU0PVJ1"/>
<keyword evidence="3" id="KW-0378">Hydrolase</keyword>
<gene>
    <name evidence="8" type="ORF">Q0N40_07095</name>
</gene>
<keyword evidence="2" id="KW-0479">Metal-binding</keyword>
<evidence type="ECO:0000256" key="6">
    <source>
        <dbReference type="SAM" id="MobiDB-lite"/>
    </source>
</evidence>
<feature type="compositionally biased region" description="Basic residues" evidence="6">
    <location>
        <begin position="1244"/>
        <end position="1258"/>
    </location>
</feature>
<feature type="compositionally biased region" description="Basic residues" evidence="6">
    <location>
        <begin position="1083"/>
        <end position="1095"/>
    </location>
</feature>
<dbReference type="KEGG" id="cpsk:Q0N40_07095"/>
<feature type="compositionally biased region" description="Acidic residues" evidence="6">
    <location>
        <begin position="249"/>
        <end position="267"/>
    </location>
</feature>
<keyword evidence="9" id="KW-1185">Reference proteome</keyword>
<feature type="compositionally biased region" description="Basic residues" evidence="6">
    <location>
        <begin position="338"/>
        <end position="349"/>
    </location>
</feature>
<feature type="region of interest" description="Disordered" evidence="6">
    <location>
        <begin position="113"/>
        <end position="406"/>
    </location>
</feature>
<evidence type="ECO:0000259" key="7">
    <source>
        <dbReference type="PROSITE" id="PS50126"/>
    </source>
</evidence>
<dbReference type="InterPro" id="IPR019307">
    <property type="entry name" value="RNA-bd_AU-1/RNase_E/G"/>
</dbReference>
<feature type="compositionally biased region" description="Basic and acidic residues" evidence="6">
    <location>
        <begin position="316"/>
        <end position="337"/>
    </location>
</feature>
<dbReference type="GO" id="GO:0006364">
    <property type="term" value="P:rRNA processing"/>
    <property type="evidence" value="ECO:0007669"/>
    <property type="project" value="TreeGrafter"/>
</dbReference>
<feature type="compositionally biased region" description="Acidic residues" evidence="6">
    <location>
        <begin position="198"/>
        <end position="211"/>
    </location>
</feature>
<feature type="region of interest" description="Disordered" evidence="6">
    <location>
        <begin position="1"/>
        <end position="35"/>
    </location>
</feature>
<feature type="region of interest" description="Disordered" evidence="6">
    <location>
        <begin position="869"/>
        <end position="1258"/>
    </location>
</feature>
<protein>
    <submittedName>
        <fullName evidence="8">Translation initiation factor IF-2 N-terminal domain-containing protein</fullName>
    </submittedName>
</protein>
<keyword evidence="4" id="KW-0460">Magnesium</keyword>
<dbReference type="PANTHER" id="PTHR30001">
    <property type="entry name" value="RIBONUCLEASE"/>
    <property type="match status" value="1"/>
</dbReference>
<dbReference type="GO" id="GO:0046872">
    <property type="term" value="F:metal ion binding"/>
    <property type="evidence" value="ECO:0007669"/>
    <property type="project" value="UniProtKB-KW"/>
</dbReference>
<feature type="compositionally biased region" description="Basic residues" evidence="6">
    <location>
        <begin position="271"/>
        <end position="282"/>
    </location>
</feature>
<feature type="compositionally biased region" description="Basic and acidic residues" evidence="6">
    <location>
        <begin position="1034"/>
        <end position="1049"/>
    </location>
</feature>
<evidence type="ECO:0000256" key="5">
    <source>
        <dbReference type="ARBA" id="ARBA00022884"/>
    </source>
</evidence>
<dbReference type="PANTHER" id="PTHR30001:SF0">
    <property type="entry name" value="RIBONUCLEASE G"/>
    <property type="match status" value="1"/>
</dbReference>
<evidence type="ECO:0000256" key="3">
    <source>
        <dbReference type="ARBA" id="ARBA00022801"/>
    </source>
</evidence>
<proteinExistence type="predicted"/>
<keyword evidence="5" id="KW-0694">RNA-binding</keyword>
<dbReference type="Gene3D" id="2.40.50.140">
    <property type="entry name" value="Nucleic acid-binding proteins"/>
    <property type="match status" value="1"/>
</dbReference>
<dbReference type="InterPro" id="IPR004659">
    <property type="entry name" value="RNase_E/G"/>
</dbReference>
<dbReference type="EMBL" id="CP137757">
    <property type="protein sequence ID" value="WPF24314.1"/>
    <property type="molecule type" value="Genomic_DNA"/>
</dbReference>
<dbReference type="Proteomes" id="UP001174314">
    <property type="component" value="Chromosome"/>
</dbReference>
<feature type="domain" description="S1 motif" evidence="7">
    <location>
        <begin position="458"/>
        <end position="541"/>
    </location>
</feature>
<feature type="compositionally biased region" description="Basic residues" evidence="6">
    <location>
        <begin position="629"/>
        <end position="642"/>
    </location>
</feature>